<accession>A0ABP7FVT8</accession>
<keyword evidence="10" id="KW-1185">Reference proteome</keyword>
<dbReference type="InterPro" id="IPR011701">
    <property type="entry name" value="MFS"/>
</dbReference>
<evidence type="ECO:0000256" key="6">
    <source>
        <dbReference type="ARBA" id="ARBA00023136"/>
    </source>
</evidence>
<organism evidence="9 10">
    <name type="scientific">Salinactinospora qingdaonensis</name>
    <dbReference type="NCBI Taxonomy" id="702744"/>
    <lineage>
        <taxon>Bacteria</taxon>
        <taxon>Bacillati</taxon>
        <taxon>Actinomycetota</taxon>
        <taxon>Actinomycetes</taxon>
        <taxon>Streptosporangiales</taxon>
        <taxon>Nocardiopsidaceae</taxon>
        <taxon>Salinactinospora</taxon>
    </lineage>
</organism>
<keyword evidence="3" id="KW-1003">Cell membrane</keyword>
<feature type="region of interest" description="Disordered" evidence="7">
    <location>
        <begin position="128"/>
        <end position="161"/>
    </location>
</feature>
<feature type="transmembrane region" description="Helical" evidence="8">
    <location>
        <begin position="49"/>
        <end position="69"/>
    </location>
</feature>
<dbReference type="Proteomes" id="UP001500908">
    <property type="component" value="Unassembled WGS sequence"/>
</dbReference>
<evidence type="ECO:0000256" key="1">
    <source>
        <dbReference type="ARBA" id="ARBA00004651"/>
    </source>
</evidence>
<keyword evidence="6 8" id="KW-0472">Membrane</keyword>
<evidence type="ECO:0000256" key="2">
    <source>
        <dbReference type="ARBA" id="ARBA00022448"/>
    </source>
</evidence>
<gene>
    <name evidence="9" type="ORF">GCM10022402_28230</name>
</gene>
<feature type="transmembrane region" description="Helical" evidence="8">
    <location>
        <begin position="24"/>
        <end position="43"/>
    </location>
</feature>
<dbReference type="PANTHER" id="PTHR42718">
    <property type="entry name" value="MAJOR FACILITATOR SUPERFAMILY MULTIDRUG TRANSPORTER MFSC"/>
    <property type="match status" value="1"/>
</dbReference>
<reference evidence="10" key="1">
    <citation type="journal article" date="2019" name="Int. J. Syst. Evol. Microbiol.">
        <title>The Global Catalogue of Microorganisms (GCM) 10K type strain sequencing project: providing services to taxonomists for standard genome sequencing and annotation.</title>
        <authorList>
            <consortium name="The Broad Institute Genomics Platform"/>
            <consortium name="The Broad Institute Genome Sequencing Center for Infectious Disease"/>
            <person name="Wu L."/>
            <person name="Ma J."/>
        </authorList>
    </citation>
    <scope>NUCLEOTIDE SEQUENCE [LARGE SCALE GENOMIC DNA]</scope>
    <source>
        <strain evidence="10">JCM 17137</strain>
    </source>
</reference>
<dbReference type="PANTHER" id="PTHR42718:SF46">
    <property type="entry name" value="BLR6921 PROTEIN"/>
    <property type="match status" value="1"/>
</dbReference>
<evidence type="ECO:0000256" key="3">
    <source>
        <dbReference type="ARBA" id="ARBA00022475"/>
    </source>
</evidence>
<dbReference type="Pfam" id="PF07690">
    <property type="entry name" value="MFS_1"/>
    <property type="match status" value="1"/>
</dbReference>
<evidence type="ECO:0000313" key="10">
    <source>
        <dbReference type="Proteomes" id="UP001500908"/>
    </source>
</evidence>
<comment type="caution">
    <text evidence="9">The sequence shown here is derived from an EMBL/GenBank/DDBJ whole genome shotgun (WGS) entry which is preliminary data.</text>
</comment>
<evidence type="ECO:0000256" key="5">
    <source>
        <dbReference type="ARBA" id="ARBA00022989"/>
    </source>
</evidence>
<dbReference type="Gene3D" id="1.20.1250.20">
    <property type="entry name" value="MFS general substrate transporter like domains"/>
    <property type="match status" value="1"/>
</dbReference>
<comment type="subcellular location">
    <subcellularLocation>
        <location evidence="1">Cell membrane</location>
        <topology evidence="1">Multi-pass membrane protein</topology>
    </subcellularLocation>
</comment>
<dbReference type="InterPro" id="IPR036259">
    <property type="entry name" value="MFS_trans_sf"/>
</dbReference>
<evidence type="ECO:0008006" key="11">
    <source>
        <dbReference type="Google" id="ProtNLM"/>
    </source>
</evidence>
<evidence type="ECO:0000313" key="9">
    <source>
        <dbReference type="EMBL" id="GAA3747127.1"/>
    </source>
</evidence>
<name>A0ABP7FVT8_9ACTN</name>
<proteinExistence type="predicted"/>
<evidence type="ECO:0000256" key="4">
    <source>
        <dbReference type="ARBA" id="ARBA00022692"/>
    </source>
</evidence>
<keyword evidence="5 8" id="KW-1133">Transmembrane helix</keyword>
<protein>
    <recommendedName>
        <fullName evidence="11">Major Facilitator Superfamily protein</fullName>
    </recommendedName>
</protein>
<keyword evidence="2" id="KW-0813">Transport</keyword>
<evidence type="ECO:0000256" key="7">
    <source>
        <dbReference type="SAM" id="MobiDB-lite"/>
    </source>
</evidence>
<keyword evidence="4 8" id="KW-0812">Transmembrane</keyword>
<dbReference type="EMBL" id="BAABDD010000011">
    <property type="protein sequence ID" value="GAA3747127.1"/>
    <property type="molecule type" value="Genomic_DNA"/>
</dbReference>
<dbReference type="SUPFAM" id="SSF103473">
    <property type="entry name" value="MFS general substrate transporter"/>
    <property type="match status" value="1"/>
</dbReference>
<sequence>MVVGLVIGSTQVAGRLLTLVSPRVLMCGGFLVAAIGMFLLTLLQVDSGYLNVVMPAEVLLGLGMGTAFVPAMSMATRNVEDRDTGVASAMVNAVQQVGEAVGTALLNAIAAGTSAAYLAARGGGRNGRAAGGTRAAAGRPPISQDQPRQGTTRCRPRGGGR</sequence>
<evidence type="ECO:0000256" key="8">
    <source>
        <dbReference type="SAM" id="Phobius"/>
    </source>
</evidence>